<accession>A0A6M2DL92</accession>
<dbReference type="SMART" id="SM00225">
    <property type="entry name" value="BTB"/>
    <property type="match status" value="1"/>
</dbReference>
<dbReference type="GO" id="GO:0003779">
    <property type="term" value="F:actin binding"/>
    <property type="evidence" value="ECO:0007669"/>
    <property type="project" value="UniProtKB-KW"/>
</dbReference>
<dbReference type="EMBL" id="GIIL01001861">
    <property type="protein sequence ID" value="NOV45587.1"/>
    <property type="molecule type" value="Transcribed_RNA"/>
</dbReference>
<organism evidence="5">
    <name type="scientific">Xenopsylla cheopis</name>
    <name type="common">Oriental rat flea</name>
    <name type="synonym">Pulex cheopis</name>
    <dbReference type="NCBI Taxonomy" id="163159"/>
    <lineage>
        <taxon>Eukaryota</taxon>
        <taxon>Metazoa</taxon>
        <taxon>Ecdysozoa</taxon>
        <taxon>Arthropoda</taxon>
        <taxon>Hexapoda</taxon>
        <taxon>Insecta</taxon>
        <taxon>Pterygota</taxon>
        <taxon>Neoptera</taxon>
        <taxon>Endopterygota</taxon>
        <taxon>Siphonaptera</taxon>
        <taxon>Pulicidae</taxon>
        <taxon>Xenopsyllinae</taxon>
        <taxon>Xenopsylla</taxon>
    </lineage>
</organism>
<dbReference type="CDD" id="cd18306">
    <property type="entry name" value="BTB_POZ_NS1BP"/>
    <property type="match status" value="1"/>
</dbReference>
<evidence type="ECO:0000256" key="3">
    <source>
        <dbReference type="ARBA" id="ARBA00023203"/>
    </source>
</evidence>
<keyword evidence="3" id="KW-0009">Actin-binding</keyword>
<keyword evidence="1" id="KW-0880">Kelch repeat</keyword>
<reference evidence="5" key="1">
    <citation type="submission" date="2020-03" db="EMBL/GenBank/DDBJ databases">
        <title>Transcriptomic Profiling of the Digestive Tract of the Rat Flea, Xenopsylla cheopis, Following Blood Feeding and Infection with Yersinia pestis.</title>
        <authorList>
            <person name="Bland D.M."/>
            <person name="Martens C.A."/>
            <person name="Virtaneva K."/>
            <person name="Kanakabandi K."/>
            <person name="Long D."/>
            <person name="Rosenke R."/>
            <person name="Saturday G.A."/>
            <person name="Hoyt F.H."/>
            <person name="Bruno D.P."/>
            <person name="Ribeiro J.M.C."/>
            <person name="Hinnebusch J."/>
        </authorList>
    </citation>
    <scope>NUCLEOTIDE SEQUENCE</scope>
</reference>
<dbReference type="SMART" id="SM00612">
    <property type="entry name" value="Kelch"/>
    <property type="match status" value="6"/>
</dbReference>
<dbReference type="InterPro" id="IPR015915">
    <property type="entry name" value="Kelch-typ_b-propeller"/>
</dbReference>
<keyword evidence="2" id="KW-0677">Repeat</keyword>
<dbReference type="Gene3D" id="3.30.710.10">
    <property type="entry name" value="Potassium Channel Kv1.1, Chain A"/>
    <property type="match status" value="1"/>
</dbReference>
<evidence type="ECO:0000313" key="5">
    <source>
        <dbReference type="EMBL" id="NOV45587.1"/>
    </source>
</evidence>
<dbReference type="InterPro" id="IPR011333">
    <property type="entry name" value="SKP1/BTB/POZ_sf"/>
</dbReference>
<dbReference type="SUPFAM" id="SSF50965">
    <property type="entry name" value="Galactose oxidase, central domain"/>
    <property type="match status" value="1"/>
</dbReference>
<dbReference type="PANTHER" id="PTHR24412:SF396">
    <property type="entry name" value="INFLUENZA VIRUS NS1A-BINDING PROTEIN"/>
    <property type="match status" value="1"/>
</dbReference>
<sequence>MNGHGEPIDDMEAPVNLQYRDSQHQSSMLQALNTMRKNDRFCDVILHAGTAAISAHRAVLASASPHLLELFGADQDARRDAEPVPSYRLNGFMTKCSLQALVDYAYTAVLDVPDYEVKDVYLAAWQLRMERVVNECARHLVSRLTDESCIETRSLPGIAKNRDFVSRVDRYIAERFNATDGDGGCGVSNTPGFLALNCVQIEVLHQTRQEMSLVTPGSLCRLVLDWVKRQMTEETITVNQLMERSHLLYLAMDNSLQDCAQMPGQDSELVEDYKKMSQKCPTNKGRRKCLGQPVRPRVLIYSRDIGDRNDGDTEPDWSVIASDKVGEHTFMALVTLDGVLARLSILLRLNAPVTPSPVATTPVTCRSPGLDASCPDLYCTLASMSGGKCAFGVARLQNGFVVCGGYDRVECLKTVEYYDPEKNSWQSLPNMREARGRVQIAVLEDKIYAIGGSNGTTELDTMEVLEKGAAKWSKAPNLPLARSNSGVCEMNGAIFCIGGWNGQAGIRQCDVFDPANNAWKSLQPLTTGRYQAGVTSYKGNVYAIGGCDAWNCLSSVECYDSEVNLWTPVAPLLTPRRGCGVAVYNGKLYTVGGSDGTHTLSSTEIYDDESKTWVAGPNLTVPRANVGVIVVGDKLYAIGGFSGKIFLNTIEYLDSNTNEWTTFIPKDLTRFDFSGIADDDALNLELHHMAISNGILNGSLNGNGTFNDLVMNGKLLNSNVTAGEAGDCNGTTGSNIISV</sequence>
<proteinExistence type="predicted"/>
<feature type="domain" description="BTB" evidence="4">
    <location>
        <begin position="42"/>
        <end position="114"/>
    </location>
</feature>
<dbReference type="Pfam" id="PF24681">
    <property type="entry name" value="Kelch_KLHDC2_KLHL20_DRC7"/>
    <property type="match status" value="1"/>
</dbReference>
<dbReference type="PRINTS" id="PR00501">
    <property type="entry name" value="KELCHREPEAT"/>
</dbReference>
<name>A0A6M2DL92_XENCH</name>
<evidence type="ECO:0000256" key="2">
    <source>
        <dbReference type="ARBA" id="ARBA00022737"/>
    </source>
</evidence>
<dbReference type="InterPro" id="IPR011043">
    <property type="entry name" value="Gal_Oxase/kelch_b-propeller"/>
</dbReference>
<dbReference type="PROSITE" id="PS50097">
    <property type="entry name" value="BTB"/>
    <property type="match status" value="1"/>
</dbReference>
<dbReference type="InterPro" id="IPR000210">
    <property type="entry name" value="BTB/POZ_dom"/>
</dbReference>
<evidence type="ECO:0000259" key="4">
    <source>
        <dbReference type="PROSITE" id="PS50097"/>
    </source>
</evidence>
<protein>
    <recommendedName>
        <fullName evidence="4">BTB domain-containing protein</fullName>
    </recommendedName>
</protein>
<dbReference type="InterPro" id="IPR006652">
    <property type="entry name" value="Kelch_1"/>
</dbReference>
<dbReference type="SUPFAM" id="SSF54695">
    <property type="entry name" value="POZ domain"/>
    <property type="match status" value="1"/>
</dbReference>
<dbReference type="Gene3D" id="2.120.10.80">
    <property type="entry name" value="Kelch-type beta propeller"/>
    <property type="match status" value="2"/>
</dbReference>
<dbReference type="PANTHER" id="PTHR24412">
    <property type="entry name" value="KELCH PROTEIN"/>
    <property type="match status" value="1"/>
</dbReference>
<dbReference type="Pfam" id="PF01344">
    <property type="entry name" value="Kelch_1"/>
    <property type="match status" value="2"/>
</dbReference>
<dbReference type="CDD" id="cd18502">
    <property type="entry name" value="BACK_NS1BP_IVNS1ABP"/>
    <property type="match status" value="1"/>
</dbReference>
<dbReference type="AlphaFoldDB" id="A0A6M2DL92"/>
<dbReference type="Pfam" id="PF00651">
    <property type="entry name" value="BTB"/>
    <property type="match status" value="1"/>
</dbReference>
<dbReference type="SUPFAM" id="SSF117281">
    <property type="entry name" value="Kelch motif"/>
    <property type="match status" value="1"/>
</dbReference>
<evidence type="ECO:0000256" key="1">
    <source>
        <dbReference type="ARBA" id="ARBA00022441"/>
    </source>
</evidence>